<keyword evidence="2" id="KW-1185">Reference proteome</keyword>
<name>A0A0B4EDA3_9FLAO</name>
<dbReference type="AlphaFoldDB" id="A0A0B4EDA3"/>
<comment type="caution">
    <text evidence="1">The sequence shown here is derived from an EMBL/GenBank/DDBJ whole genome shotgun (WGS) entry which is preliminary data.</text>
</comment>
<protein>
    <submittedName>
        <fullName evidence="1">Uncharacterized protein</fullName>
    </submittedName>
</protein>
<gene>
    <name evidence="1" type="ORF">RM51_03555</name>
</gene>
<evidence type="ECO:0000313" key="1">
    <source>
        <dbReference type="EMBL" id="KIC64618.1"/>
    </source>
</evidence>
<organism evidence="1 2">
    <name type="scientific">Chryseobacterium taiwanense</name>
    <dbReference type="NCBI Taxonomy" id="363331"/>
    <lineage>
        <taxon>Bacteria</taxon>
        <taxon>Pseudomonadati</taxon>
        <taxon>Bacteroidota</taxon>
        <taxon>Flavobacteriia</taxon>
        <taxon>Flavobacteriales</taxon>
        <taxon>Weeksellaceae</taxon>
        <taxon>Chryseobacterium group</taxon>
        <taxon>Chryseobacterium</taxon>
    </lineage>
</organism>
<evidence type="ECO:0000313" key="2">
    <source>
        <dbReference type="Proteomes" id="UP000031167"/>
    </source>
</evidence>
<dbReference type="Proteomes" id="UP000031167">
    <property type="component" value="Unassembled WGS sequence"/>
</dbReference>
<proteinExistence type="predicted"/>
<dbReference type="RefSeq" id="WP_039365213.1">
    <property type="nucleotide sequence ID" value="NZ_JWTA01000003.1"/>
</dbReference>
<dbReference type="EMBL" id="JWTA01000003">
    <property type="protein sequence ID" value="KIC64618.1"/>
    <property type="molecule type" value="Genomic_DNA"/>
</dbReference>
<sequence length="459" mass="54681">MRLKDLLKSPEDPYLITDIRTKGGILLDFLVCFFHNLSIDMEIMKFFEEGDHHNVLNKISDTRKLEFIELAKADLINEDLLSNIKEDSDGKLQYLYFVNRKINFRSIINNIHDRISILKTFGDLLTERELSDIVIFLNNYIDRNNVDKKMVAITKQSLFDEFYEYIQLRNINDKVFISYYASFINTNSFHATTRGGEYLRKIELMCDSSILSNINLRTDYFLNLIDQTKLELFDNINNKIIQFHGIVDKENLFFIDLKESLRDCLKTIDNTHRHKHNYSQKSLDIDKCMSYLKLMFLMKYQYVKNGKAEKSALQIEFDEIIDYNADFKKFLISKSFNEYEVNIIFNLLSQNRYKDCGIKYLSNLKQVDFFRLCYIFHVFDFYTTIKKHEFKSRGSFEVILNFDKKNEYSLDSLEQIRKYYFNIDDKNSKHYVFNGHHKIINDVINQLGISGDRLKMIPN</sequence>
<accession>A0A0B4EDA3</accession>
<dbReference type="OrthoDB" id="1219704at2"/>
<reference evidence="1 2" key="1">
    <citation type="submission" date="2014-12" db="EMBL/GenBank/DDBJ databases">
        <title>Genome sequencing of Chryseobacterium taiwanense TPW19.</title>
        <authorList>
            <person name="Tan P.W."/>
            <person name="Chan K.-G."/>
        </authorList>
    </citation>
    <scope>NUCLEOTIDE SEQUENCE [LARGE SCALE GENOMIC DNA]</scope>
    <source>
        <strain evidence="1 2">TPW19</strain>
    </source>
</reference>